<feature type="transmembrane region" description="Helical" evidence="1">
    <location>
        <begin position="50"/>
        <end position="67"/>
    </location>
</feature>
<keyword evidence="1" id="KW-0812">Transmembrane</keyword>
<proteinExistence type="predicted"/>
<feature type="transmembrane region" description="Helical" evidence="1">
    <location>
        <begin position="99"/>
        <end position="115"/>
    </location>
</feature>
<name>A0A6C0E2G8_9ZZZZ</name>
<sequence>MSNPIDNVSRNVTNTIMPFLDKFNIDSNGLIALSSLFGVASLYHLNRHEMGFFIFYTLVFYFLDLGIEKQNMNNMFKNIVYLLIFAYLLFVSYDLSTHYVLLLVLGVAGILWYLYTSCNNDGRNEICTQNADTLKMFGNGSIILILLLVTIYLNKFYCKKHVLDVSKPFVW</sequence>
<dbReference type="AlphaFoldDB" id="A0A6C0E2G8"/>
<keyword evidence="1" id="KW-1133">Transmembrane helix</keyword>
<evidence type="ECO:0000256" key="1">
    <source>
        <dbReference type="SAM" id="Phobius"/>
    </source>
</evidence>
<evidence type="ECO:0000313" key="2">
    <source>
        <dbReference type="EMBL" id="QHT21605.1"/>
    </source>
</evidence>
<dbReference type="EMBL" id="MN739695">
    <property type="protein sequence ID" value="QHT21605.1"/>
    <property type="molecule type" value="Genomic_DNA"/>
</dbReference>
<reference evidence="2" key="1">
    <citation type="journal article" date="2020" name="Nature">
        <title>Giant virus diversity and host interactions through global metagenomics.</title>
        <authorList>
            <person name="Schulz F."/>
            <person name="Roux S."/>
            <person name="Paez-Espino D."/>
            <person name="Jungbluth S."/>
            <person name="Walsh D.A."/>
            <person name="Denef V.J."/>
            <person name="McMahon K.D."/>
            <person name="Konstantinidis K.T."/>
            <person name="Eloe-Fadrosh E.A."/>
            <person name="Kyrpides N.C."/>
            <person name="Woyke T."/>
        </authorList>
    </citation>
    <scope>NUCLEOTIDE SEQUENCE</scope>
    <source>
        <strain evidence="2">GVMAG-M-3300023179-103</strain>
    </source>
</reference>
<feature type="transmembrane region" description="Helical" evidence="1">
    <location>
        <begin position="74"/>
        <end position="93"/>
    </location>
</feature>
<feature type="transmembrane region" description="Helical" evidence="1">
    <location>
        <begin position="136"/>
        <end position="153"/>
    </location>
</feature>
<accession>A0A6C0E2G8</accession>
<protein>
    <submittedName>
        <fullName evidence="2">Uncharacterized protein</fullName>
    </submittedName>
</protein>
<keyword evidence="1" id="KW-0472">Membrane</keyword>
<organism evidence="2">
    <name type="scientific">viral metagenome</name>
    <dbReference type="NCBI Taxonomy" id="1070528"/>
    <lineage>
        <taxon>unclassified sequences</taxon>
        <taxon>metagenomes</taxon>
        <taxon>organismal metagenomes</taxon>
    </lineage>
</organism>